<gene>
    <name evidence="3" type="ORF">GVO57_00810</name>
</gene>
<keyword evidence="1" id="KW-0812">Transmembrane</keyword>
<name>A0A7Z2S8B1_9SPHN</name>
<dbReference type="RefSeq" id="WP_160591042.1">
    <property type="nucleotide sequence ID" value="NZ_CP047895.1"/>
</dbReference>
<evidence type="ECO:0000256" key="1">
    <source>
        <dbReference type="SAM" id="Phobius"/>
    </source>
</evidence>
<dbReference type="Proteomes" id="UP000464468">
    <property type="component" value="Chromosome"/>
</dbReference>
<dbReference type="InterPro" id="IPR002937">
    <property type="entry name" value="Amino_oxidase"/>
</dbReference>
<dbReference type="EMBL" id="CP047895">
    <property type="protein sequence ID" value="QHL89624.1"/>
    <property type="molecule type" value="Genomic_DNA"/>
</dbReference>
<keyword evidence="4" id="KW-1185">Reference proteome</keyword>
<keyword evidence="1" id="KW-1133">Transmembrane helix</keyword>
<dbReference type="Gene3D" id="3.90.660.10">
    <property type="match status" value="1"/>
</dbReference>
<dbReference type="Pfam" id="PF01593">
    <property type="entry name" value="Amino_oxidase"/>
    <property type="match status" value="1"/>
</dbReference>
<dbReference type="KEGG" id="schy:GVO57_00810"/>
<protein>
    <submittedName>
        <fullName evidence="3">NAD(P)-binding protein</fullName>
    </submittedName>
</protein>
<proteinExistence type="predicted"/>
<accession>A0A7Z2S8B1</accession>
<dbReference type="AlphaFoldDB" id="A0A7Z2S8B1"/>
<reference evidence="3 4" key="1">
    <citation type="submission" date="2020-01" db="EMBL/GenBank/DDBJ databases">
        <title>Sphingomonas sp. C33 whole genome sequece.</title>
        <authorList>
            <person name="Park C."/>
        </authorList>
    </citation>
    <scope>NUCLEOTIDE SEQUENCE [LARGE SCALE GENOMIC DNA]</scope>
    <source>
        <strain evidence="3 4">C33</strain>
    </source>
</reference>
<dbReference type="InterPro" id="IPR036188">
    <property type="entry name" value="FAD/NAD-bd_sf"/>
</dbReference>
<feature type="domain" description="Amine oxidase" evidence="2">
    <location>
        <begin position="91"/>
        <end position="274"/>
    </location>
</feature>
<evidence type="ECO:0000313" key="4">
    <source>
        <dbReference type="Proteomes" id="UP000464468"/>
    </source>
</evidence>
<dbReference type="PANTHER" id="PTHR16128">
    <property type="entry name" value="FAD/NAD(P)-BINDING OXIDOREDUCTASE FAMILY PROTEIN"/>
    <property type="match status" value="1"/>
</dbReference>
<dbReference type="Gene3D" id="3.50.50.60">
    <property type="entry name" value="FAD/NAD(P)-binding domain"/>
    <property type="match status" value="1"/>
</dbReference>
<evidence type="ECO:0000313" key="3">
    <source>
        <dbReference type="EMBL" id="QHL89624.1"/>
    </source>
</evidence>
<dbReference type="Pfam" id="PF13450">
    <property type="entry name" value="NAD_binding_8"/>
    <property type="match status" value="1"/>
</dbReference>
<sequence>MQIVIVGAGLAGLAAADALMAAGHRVRLIDKARGPGGRMSTRRAETPLGAVQFDHGAQYFTARTPDFVAQVDAWAAAGIVAPWPAAGPDAFVGVPGMNAPVRALAAGHDVMWSTRAEALVRAGAGWRVTGDAGGAALDIAADAVLVAVPAEQQAALLAPHDPAFAARAQASRSAPCWTVMAAFAEPVAAPDSWRGGTDGDGGVIGWAARNSAKPGRAGPEAFVIQASPDWSRAHLEDDADTVAAALLAVFGAVIGTALPVPAYVTAHRWRYAMAARLAEPGPPALWNPALRLGACGDWLVGPRVESGFVSGRALAALIGGDHG</sequence>
<keyword evidence="1" id="KW-0472">Membrane</keyword>
<dbReference type="PRINTS" id="PR00419">
    <property type="entry name" value="ADXRDTASE"/>
</dbReference>
<evidence type="ECO:0000259" key="2">
    <source>
        <dbReference type="Pfam" id="PF01593"/>
    </source>
</evidence>
<dbReference type="GO" id="GO:0016491">
    <property type="term" value="F:oxidoreductase activity"/>
    <property type="evidence" value="ECO:0007669"/>
    <property type="project" value="InterPro"/>
</dbReference>
<feature type="transmembrane region" description="Helical" evidence="1">
    <location>
        <begin position="242"/>
        <end position="266"/>
    </location>
</feature>
<dbReference type="SUPFAM" id="SSF51905">
    <property type="entry name" value="FAD/NAD(P)-binding domain"/>
    <property type="match status" value="1"/>
</dbReference>
<dbReference type="PANTHER" id="PTHR16128:SF5">
    <property type="entry name" value="FAD_NAD(P)-BINDING OXIDOREDUCTASE FAMILY PROTEIN"/>
    <property type="match status" value="1"/>
</dbReference>
<organism evidence="3 4">
    <name type="scientific">Sphingomonas changnyeongensis</name>
    <dbReference type="NCBI Taxonomy" id="2698679"/>
    <lineage>
        <taxon>Bacteria</taxon>
        <taxon>Pseudomonadati</taxon>
        <taxon>Pseudomonadota</taxon>
        <taxon>Alphaproteobacteria</taxon>
        <taxon>Sphingomonadales</taxon>
        <taxon>Sphingomonadaceae</taxon>
        <taxon>Sphingomonas</taxon>
    </lineage>
</organism>